<sequence length="147" mass="15617">MTTVVVHDMTALPCFAGPRRSPSRLRCTTHPARDRRPRIATARLPIQDVAWVGGVRVWGPTAAVVVVGGVKKGARRNAANAPRTRFRFVSTVGGVVGVGVASLPNVLLGAARAPARPVSLTSASVLVCPGFPCMRRRFSRPGFLSPR</sequence>
<dbReference type="RefSeq" id="XP_033401778.1">
    <property type="nucleotide sequence ID" value="XM_033545346.1"/>
</dbReference>
<keyword evidence="2" id="KW-1185">Reference proteome</keyword>
<dbReference type="GeneID" id="54302851"/>
<proteinExistence type="predicted"/>
<organism evidence="1 2">
    <name type="scientific">Aplosporella prunicola CBS 121167</name>
    <dbReference type="NCBI Taxonomy" id="1176127"/>
    <lineage>
        <taxon>Eukaryota</taxon>
        <taxon>Fungi</taxon>
        <taxon>Dikarya</taxon>
        <taxon>Ascomycota</taxon>
        <taxon>Pezizomycotina</taxon>
        <taxon>Dothideomycetes</taxon>
        <taxon>Dothideomycetes incertae sedis</taxon>
        <taxon>Botryosphaeriales</taxon>
        <taxon>Aplosporellaceae</taxon>
        <taxon>Aplosporella</taxon>
    </lineage>
</organism>
<protein>
    <submittedName>
        <fullName evidence="1">Uncharacterized protein</fullName>
    </submittedName>
</protein>
<evidence type="ECO:0000313" key="1">
    <source>
        <dbReference type="EMBL" id="KAF2146066.1"/>
    </source>
</evidence>
<dbReference type="EMBL" id="ML995476">
    <property type="protein sequence ID" value="KAF2146066.1"/>
    <property type="molecule type" value="Genomic_DNA"/>
</dbReference>
<accession>A0A6A6BPR0</accession>
<reference evidence="1" key="1">
    <citation type="journal article" date="2020" name="Stud. Mycol.">
        <title>101 Dothideomycetes genomes: a test case for predicting lifestyles and emergence of pathogens.</title>
        <authorList>
            <person name="Haridas S."/>
            <person name="Albert R."/>
            <person name="Binder M."/>
            <person name="Bloem J."/>
            <person name="Labutti K."/>
            <person name="Salamov A."/>
            <person name="Andreopoulos B."/>
            <person name="Baker S."/>
            <person name="Barry K."/>
            <person name="Bills G."/>
            <person name="Bluhm B."/>
            <person name="Cannon C."/>
            <person name="Castanera R."/>
            <person name="Culley D."/>
            <person name="Daum C."/>
            <person name="Ezra D."/>
            <person name="Gonzalez J."/>
            <person name="Henrissat B."/>
            <person name="Kuo A."/>
            <person name="Liang C."/>
            <person name="Lipzen A."/>
            <person name="Lutzoni F."/>
            <person name="Magnuson J."/>
            <person name="Mondo S."/>
            <person name="Nolan M."/>
            <person name="Ohm R."/>
            <person name="Pangilinan J."/>
            <person name="Park H.-J."/>
            <person name="Ramirez L."/>
            <person name="Alfaro M."/>
            <person name="Sun H."/>
            <person name="Tritt A."/>
            <person name="Yoshinaga Y."/>
            <person name="Zwiers L.-H."/>
            <person name="Turgeon B."/>
            <person name="Goodwin S."/>
            <person name="Spatafora J."/>
            <person name="Crous P."/>
            <person name="Grigoriev I."/>
        </authorList>
    </citation>
    <scope>NUCLEOTIDE SEQUENCE</scope>
    <source>
        <strain evidence="1">CBS 121167</strain>
    </source>
</reference>
<dbReference type="AlphaFoldDB" id="A0A6A6BPR0"/>
<evidence type="ECO:0000313" key="2">
    <source>
        <dbReference type="Proteomes" id="UP000799438"/>
    </source>
</evidence>
<gene>
    <name evidence="1" type="ORF">K452DRAFT_340598</name>
</gene>
<name>A0A6A6BPR0_9PEZI</name>
<dbReference type="Proteomes" id="UP000799438">
    <property type="component" value="Unassembled WGS sequence"/>
</dbReference>